<evidence type="ECO:0000256" key="5">
    <source>
        <dbReference type="ARBA" id="ARBA00022676"/>
    </source>
</evidence>
<dbReference type="InterPro" id="IPR000772">
    <property type="entry name" value="Ricin_B_lectin"/>
</dbReference>
<dbReference type="SUPFAM" id="SSF53448">
    <property type="entry name" value="Nucleotide-diphospho-sugar transferases"/>
    <property type="match status" value="1"/>
</dbReference>
<dbReference type="InterPro" id="IPR035992">
    <property type="entry name" value="Ricin_B-like_lectins"/>
</dbReference>
<comment type="similarity">
    <text evidence="4 16">Belongs to the glycosyltransferase 2 family. GalNAc-T subfamily.</text>
</comment>
<evidence type="ECO:0000256" key="11">
    <source>
        <dbReference type="ARBA" id="ARBA00022989"/>
    </source>
</evidence>
<dbReference type="Gene3D" id="2.80.10.50">
    <property type="match status" value="1"/>
</dbReference>
<dbReference type="SUPFAM" id="SSF50370">
    <property type="entry name" value="Ricin B-like lectins"/>
    <property type="match status" value="1"/>
</dbReference>
<evidence type="ECO:0000256" key="9">
    <source>
        <dbReference type="ARBA" id="ARBA00022734"/>
    </source>
</evidence>
<evidence type="ECO:0000313" key="19">
    <source>
        <dbReference type="Proteomes" id="UP000789390"/>
    </source>
</evidence>
<keyword evidence="15 16" id="KW-0464">Manganese</keyword>
<dbReference type="AlphaFoldDB" id="A0A8J2RQ86"/>
<organism evidence="18 19">
    <name type="scientific">Daphnia galeata</name>
    <dbReference type="NCBI Taxonomy" id="27404"/>
    <lineage>
        <taxon>Eukaryota</taxon>
        <taxon>Metazoa</taxon>
        <taxon>Ecdysozoa</taxon>
        <taxon>Arthropoda</taxon>
        <taxon>Crustacea</taxon>
        <taxon>Branchiopoda</taxon>
        <taxon>Diplostraca</taxon>
        <taxon>Cladocera</taxon>
        <taxon>Anomopoda</taxon>
        <taxon>Daphniidae</taxon>
        <taxon>Daphnia</taxon>
    </lineage>
</organism>
<dbReference type="UniPathway" id="UPA00378"/>
<feature type="domain" description="Ricin B lectin" evidence="17">
    <location>
        <begin position="432"/>
        <end position="557"/>
    </location>
</feature>
<dbReference type="GO" id="GO:0046872">
    <property type="term" value="F:metal ion binding"/>
    <property type="evidence" value="ECO:0007669"/>
    <property type="project" value="UniProtKB-KW"/>
</dbReference>
<evidence type="ECO:0000256" key="13">
    <source>
        <dbReference type="ARBA" id="ARBA00023136"/>
    </source>
</evidence>
<keyword evidence="19" id="KW-1185">Reference proteome</keyword>
<accession>A0A8J2RQ86</accession>
<dbReference type="GO" id="GO:0030246">
    <property type="term" value="F:carbohydrate binding"/>
    <property type="evidence" value="ECO:0007669"/>
    <property type="project" value="UniProtKB-KW"/>
</dbReference>
<evidence type="ECO:0000256" key="12">
    <source>
        <dbReference type="ARBA" id="ARBA00023034"/>
    </source>
</evidence>
<keyword evidence="13 16" id="KW-0472">Membrane</keyword>
<dbReference type="Proteomes" id="UP000789390">
    <property type="component" value="Unassembled WGS sequence"/>
</dbReference>
<evidence type="ECO:0000256" key="2">
    <source>
        <dbReference type="ARBA" id="ARBA00004323"/>
    </source>
</evidence>
<evidence type="ECO:0000256" key="7">
    <source>
        <dbReference type="ARBA" id="ARBA00022692"/>
    </source>
</evidence>
<dbReference type="FunFam" id="3.90.550.10:FF:000021">
    <property type="entry name" value="Polypeptide N-acetylgalactosaminyltransferase"/>
    <property type="match status" value="1"/>
</dbReference>
<dbReference type="PROSITE" id="PS50231">
    <property type="entry name" value="RICIN_B_LECTIN"/>
    <property type="match status" value="1"/>
</dbReference>
<dbReference type="GO" id="GO:0000139">
    <property type="term" value="C:Golgi membrane"/>
    <property type="evidence" value="ECO:0007669"/>
    <property type="project" value="UniProtKB-SubCell"/>
</dbReference>
<keyword evidence="8" id="KW-0479">Metal-binding</keyword>
<dbReference type="PANTHER" id="PTHR11675:SF119">
    <property type="entry name" value="POLYPEPTIDE N-ACETYLGALACTOSAMINYLTRANSFERASE 2"/>
    <property type="match status" value="1"/>
</dbReference>
<dbReference type="CDD" id="cd02510">
    <property type="entry name" value="pp-GalNAc-T"/>
    <property type="match status" value="1"/>
</dbReference>
<dbReference type="InterPro" id="IPR001173">
    <property type="entry name" value="Glyco_trans_2-like"/>
</dbReference>
<evidence type="ECO:0000256" key="6">
    <source>
        <dbReference type="ARBA" id="ARBA00022679"/>
    </source>
</evidence>
<evidence type="ECO:0000256" key="14">
    <source>
        <dbReference type="ARBA" id="ARBA00023157"/>
    </source>
</evidence>
<dbReference type="SMART" id="SM00458">
    <property type="entry name" value="RICIN"/>
    <property type="match status" value="1"/>
</dbReference>
<dbReference type="Gene3D" id="3.90.550.10">
    <property type="entry name" value="Spore Coat Polysaccharide Biosynthesis Protein SpsA, Chain A"/>
    <property type="match status" value="1"/>
</dbReference>
<evidence type="ECO:0000259" key="17">
    <source>
        <dbReference type="SMART" id="SM00458"/>
    </source>
</evidence>
<keyword evidence="7 16" id="KW-0812">Transmembrane</keyword>
<keyword evidence="10" id="KW-0735">Signal-anchor</keyword>
<evidence type="ECO:0000256" key="4">
    <source>
        <dbReference type="ARBA" id="ARBA00005680"/>
    </source>
</evidence>
<keyword evidence="11 16" id="KW-1133">Transmembrane helix</keyword>
<evidence type="ECO:0000256" key="8">
    <source>
        <dbReference type="ARBA" id="ARBA00022723"/>
    </source>
</evidence>
<gene>
    <name evidence="18" type="ORF">DGAL_LOCUS5628</name>
</gene>
<dbReference type="PANTHER" id="PTHR11675">
    <property type="entry name" value="N-ACETYLGALACTOSAMINYLTRANSFERASE"/>
    <property type="match status" value="1"/>
</dbReference>
<dbReference type="Pfam" id="PF00652">
    <property type="entry name" value="Ricin_B_lectin"/>
    <property type="match status" value="1"/>
</dbReference>
<reference evidence="18" key="1">
    <citation type="submission" date="2021-11" db="EMBL/GenBank/DDBJ databases">
        <authorList>
            <person name="Schell T."/>
        </authorList>
    </citation>
    <scope>NUCLEOTIDE SEQUENCE</scope>
    <source>
        <strain evidence="18">M5</strain>
    </source>
</reference>
<dbReference type="CDD" id="cd23434">
    <property type="entry name" value="beta-trefoil_Ricin_GALNT2"/>
    <property type="match status" value="1"/>
</dbReference>
<proteinExistence type="inferred from homology"/>
<dbReference type="InterPro" id="IPR029044">
    <property type="entry name" value="Nucleotide-diphossugar_trans"/>
</dbReference>
<keyword evidence="6 16" id="KW-0808">Transferase</keyword>
<name>A0A8J2RQ86_9CRUS</name>
<keyword evidence="5 16" id="KW-0328">Glycosyltransferase</keyword>
<evidence type="ECO:0000313" key="18">
    <source>
        <dbReference type="EMBL" id="CAH0103094.1"/>
    </source>
</evidence>
<feature type="transmembrane region" description="Helical" evidence="16">
    <location>
        <begin position="7"/>
        <end position="27"/>
    </location>
</feature>
<dbReference type="GO" id="GO:0004653">
    <property type="term" value="F:polypeptide N-acetylgalactosaminyltransferase activity"/>
    <property type="evidence" value="ECO:0007669"/>
    <property type="project" value="UniProtKB-ARBA"/>
</dbReference>
<comment type="subcellular location">
    <subcellularLocation>
        <location evidence="2 16">Golgi apparatus membrane</location>
        <topology evidence="2 16">Single-pass type II membrane protein</topology>
    </subcellularLocation>
</comment>
<comment type="pathway">
    <text evidence="3 16">Protein modification; protein glycosylation.</text>
</comment>
<keyword evidence="12 16" id="KW-0333">Golgi apparatus</keyword>
<evidence type="ECO:0000256" key="15">
    <source>
        <dbReference type="ARBA" id="ARBA00023211"/>
    </source>
</evidence>
<dbReference type="OrthoDB" id="429263at2759"/>
<sequence>MKRKYKLLVYSLLWVIGIGLFICVVGNKKDVGNKALRLKLKKDEIASIDLLASNSSLAYFNEKAYISKGKLKPGEDVYHNNKFNQEASDTLESNRAIPDYRHKKCLDLEFPKDLPSTSVIITFHNEARSTLLRTIVSVLNRSPSHLIKEIILVDDFSNDASDGRELVQIEKVILVRNSKREGLVRSRVKVPKSPQNAFSVGEFLTFLDSHCECNEGWLEPLLARVVEDRTRIVCPVIDVIAMDSFQYIAASTELRGGFDWNLVFKWELLPAEEKANRKNDPTIPIRTPMIAGGLFVIDRHYFHKLGSYDLQMDIWGGENLEISFRTWQCGGRLEIVPCSRVGHVFRKQHPYSFPGGSGTIFARNTRRAAEVWMDDYKKFYFAAVPMARTVSFGNITDRLALRDSLNCKPFKWYVENVYPELLKHLPTVRDPSGTNSGAIKYKSLCFDTYGRGAGSHIGLYACHMTGGNQAWTYLNGRLRHGSWCLAPPTPAYVGAQVITLPCSSSSDQLWDKLERGQLRGVTVVHRLSNLCLDARNAQEITVQECHPKLDTQEFVFTR</sequence>
<comment type="caution">
    <text evidence="18">The sequence shown here is derived from an EMBL/GenBank/DDBJ whole genome shotgun (WGS) entry which is preliminary data.</text>
</comment>
<evidence type="ECO:0000256" key="10">
    <source>
        <dbReference type="ARBA" id="ARBA00022968"/>
    </source>
</evidence>
<keyword evidence="14 16" id="KW-1015">Disulfide bond</keyword>
<comment type="cofactor">
    <cofactor evidence="1 16">
        <name>Mn(2+)</name>
        <dbReference type="ChEBI" id="CHEBI:29035"/>
    </cofactor>
</comment>
<dbReference type="EC" id="2.4.1.-" evidence="16"/>
<dbReference type="GO" id="GO:0006493">
    <property type="term" value="P:protein O-linked glycosylation"/>
    <property type="evidence" value="ECO:0007669"/>
    <property type="project" value="TreeGrafter"/>
</dbReference>
<dbReference type="Pfam" id="PF00535">
    <property type="entry name" value="Glycos_transf_2"/>
    <property type="match status" value="1"/>
</dbReference>
<protein>
    <recommendedName>
        <fullName evidence="16">Polypeptide N-acetylgalactosaminyltransferase</fullName>
        <ecNumber evidence="16">2.4.1.-</ecNumber>
    </recommendedName>
    <alternativeName>
        <fullName evidence="16">Protein-UDP acetylgalactosaminyltransferase</fullName>
    </alternativeName>
</protein>
<dbReference type="EMBL" id="CAKKLH010000101">
    <property type="protein sequence ID" value="CAH0103094.1"/>
    <property type="molecule type" value="Genomic_DNA"/>
</dbReference>
<keyword evidence="9 16" id="KW-0430">Lectin</keyword>
<evidence type="ECO:0000256" key="16">
    <source>
        <dbReference type="RuleBase" id="RU361242"/>
    </source>
</evidence>
<evidence type="ECO:0000256" key="1">
    <source>
        <dbReference type="ARBA" id="ARBA00001936"/>
    </source>
</evidence>
<evidence type="ECO:0000256" key="3">
    <source>
        <dbReference type="ARBA" id="ARBA00004922"/>
    </source>
</evidence>
<dbReference type="InterPro" id="IPR045885">
    <property type="entry name" value="GalNAc-T"/>
</dbReference>